<feature type="region of interest" description="Disordered" evidence="1">
    <location>
        <begin position="172"/>
        <end position="197"/>
    </location>
</feature>
<comment type="caution">
    <text evidence="2">The sequence shown here is derived from an EMBL/GenBank/DDBJ whole genome shotgun (WGS) entry which is preliminary data.</text>
</comment>
<dbReference type="EMBL" id="JBAMIC010000007">
    <property type="protein sequence ID" value="KAK7106379.1"/>
    <property type="molecule type" value="Genomic_DNA"/>
</dbReference>
<feature type="compositionally biased region" description="Basic and acidic residues" evidence="1">
    <location>
        <begin position="696"/>
        <end position="706"/>
    </location>
</feature>
<feature type="region of interest" description="Disordered" evidence="1">
    <location>
        <begin position="566"/>
        <end position="723"/>
    </location>
</feature>
<feature type="compositionally biased region" description="Polar residues" evidence="1">
    <location>
        <begin position="609"/>
        <end position="625"/>
    </location>
</feature>
<feature type="compositionally biased region" description="Polar residues" evidence="1">
    <location>
        <begin position="409"/>
        <end position="420"/>
    </location>
</feature>
<gene>
    <name evidence="2" type="ORF">V1264_017644</name>
</gene>
<sequence length="750" mass="81826">MAAEMCQLGAFLLTLNGNVELNATSLLPVITGYETRSPLSKGDKLELNCVSTNSSLPSPSLNLTCEAKEALEVDMKNNWTAVKIRVGELNRESDEHRCTCRAVWKFTDSDYVTSLALETSVVVSVQAAEEKGGKPTPEERLIAGILGGLVALVAVMLLCIICCRTGDTAQTTQQRTTGNEGSLAPPPPPSIHNNSDIDTSYNRLEVTQAIVEDEVAENTKSAGHSEITVNSQGNDNFVNEDDLDEARSVELSQTIRDCDTEPQGLDGSYEHPHGEGSLYDEAERQDVTLPVTSGEDYPPETYQPGQSSQYTDDGEDADETKHPQDMPRHDDIEDGDSHSPDASQQTFGEEFPDYIYLQEEVPLNADNPDVEPRAPLRRQLSERPSGPYTTLGSFKEEAKTHAAEVHQDVNGSHDPSSDNLSDIGEAADTPSTTNGLQKTLSSTADDGPRADLEYSAATTDADAWRRADELIYENKISSLPNEAVERGTETLANEALRTVIFVPGREGVDSFNPLAAGDVGIRNSRIYSNTIGSDEEATYDYVTTIRHSDDYDRYSDDAIVRASQIDTAQAGSPEHETYVSPGYQNDPVLNHATQNDLLSPGHDFLSAEANENPTSPTENSNTLVTDKNDVSHSAKTTQPEQILENSGLTDRQLLPSKHGTYLHPTLSSASSASNLPGSLQNNRVQFEATENEERPDEYSPRRRYEKVSSGQRDSGENRYFSPLRRKMGMPGFAVVPHAVYTGNSVDPKSS</sequence>
<accession>A0AAN9BJL4</accession>
<name>A0AAN9BJL4_9CAEN</name>
<dbReference type="AlphaFoldDB" id="A0AAN9BJL4"/>
<feature type="compositionally biased region" description="Polar residues" evidence="1">
    <location>
        <begin position="633"/>
        <end position="649"/>
    </location>
</feature>
<reference evidence="2 3" key="1">
    <citation type="submission" date="2024-02" db="EMBL/GenBank/DDBJ databases">
        <title>Chromosome-scale genome assembly of the rough periwinkle Littorina saxatilis.</title>
        <authorList>
            <person name="De Jode A."/>
            <person name="Faria R."/>
            <person name="Formenti G."/>
            <person name="Sims Y."/>
            <person name="Smith T.P."/>
            <person name="Tracey A."/>
            <person name="Wood J.M.D."/>
            <person name="Zagrodzka Z.B."/>
            <person name="Johannesson K."/>
            <person name="Butlin R.K."/>
            <person name="Leder E.H."/>
        </authorList>
    </citation>
    <scope>NUCLEOTIDE SEQUENCE [LARGE SCALE GENOMIC DNA]</scope>
    <source>
        <strain evidence="2">Snail1</strain>
        <tissue evidence="2">Muscle</tissue>
    </source>
</reference>
<proteinExistence type="predicted"/>
<feature type="compositionally biased region" description="Basic and acidic residues" evidence="1">
    <location>
        <begin position="394"/>
        <end position="407"/>
    </location>
</feature>
<feature type="compositionally biased region" description="Polar residues" evidence="1">
    <location>
        <begin position="218"/>
        <end position="237"/>
    </location>
</feature>
<evidence type="ECO:0000256" key="1">
    <source>
        <dbReference type="SAM" id="MobiDB-lite"/>
    </source>
</evidence>
<protein>
    <submittedName>
        <fullName evidence="2">Uncharacterized protein</fullName>
    </submittedName>
</protein>
<feature type="region of interest" description="Disordered" evidence="1">
    <location>
        <begin position="216"/>
        <end position="239"/>
    </location>
</feature>
<evidence type="ECO:0000313" key="3">
    <source>
        <dbReference type="Proteomes" id="UP001374579"/>
    </source>
</evidence>
<feature type="compositionally biased region" description="Basic and acidic residues" evidence="1">
    <location>
        <begin position="319"/>
        <end position="339"/>
    </location>
</feature>
<evidence type="ECO:0000313" key="2">
    <source>
        <dbReference type="EMBL" id="KAK7106379.1"/>
    </source>
</evidence>
<keyword evidence="3" id="KW-1185">Reference proteome</keyword>
<dbReference type="Proteomes" id="UP001374579">
    <property type="component" value="Unassembled WGS sequence"/>
</dbReference>
<feature type="compositionally biased region" description="Polar residues" evidence="1">
    <location>
        <begin position="674"/>
        <end position="684"/>
    </location>
</feature>
<feature type="region of interest" description="Disordered" evidence="1">
    <location>
        <begin position="254"/>
        <end position="346"/>
    </location>
</feature>
<feature type="region of interest" description="Disordered" evidence="1">
    <location>
        <begin position="363"/>
        <end position="450"/>
    </location>
</feature>
<feature type="compositionally biased region" description="Polar residues" evidence="1">
    <location>
        <begin position="429"/>
        <end position="444"/>
    </location>
</feature>
<organism evidence="2 3">
    <name type="scientific">Littorina saxatilis</name>
    <dbReference type="NCBI Taxonomy" id="31220"/>
    <lineage>
        <taxon>Eukaryota</taxon>
        <taxon>Metazoa</taxon>
        <taxon>Spiralia</taxon>
        <taxon>Lophotrochozoa</taxon>
        <taxon>Mollusca</taxon>
        <taxon>Gastropoda</taxon>
        <taxon>Caenogastropoda</taxon>
        <taxon>Littorinimorpha</taxon>
        <taxon>Littorinoidea</taxon>
        <taxon>Littorinidae</taxon>
        <taxon>Littorina</taxon>
    </lineage>
</organism>